<sequence length="136" mass="15732">MDVRNCRTCGRLFNYIGGPPNMCPACRDELEKKFQVVKEYIRDNPKASIQQISDDNEVTTNQIRQWIREERLQFTDDSDIGIECENCGATIKTGRFCENCKNTMANTLSQAIEKPKAPEPPKKKPENKNKMRFLEK</sequence>
<dbReference type="EMBL" id="SVER01000004">
    <property type="protein sequence ID" value="MBE5918655.1"/>
    <property type="molecule type" value="Genomic_DNA"/>
</dbReference>
<dbReference type="Gene3D" id="2.170.220.10">
    <property type="match status" value="1"/>
</dbReference>
<keyword evidence="2" id="KW-0969">Cilium</keyword>
<protein>
    <submittedName>
        <fullName evidence="2">Flagellar protein</fullName>
    </submittedName>
</protein>
<gene>
    <name evidence="2" type="ORF">E7272_02315</name>
</gene>
<evidence type="ECO:0000313" key="3">
    <source>
        <dbReference type="Proteomes" id="UP000766246"/>
    </source>
</evidence>
<dbReference type="AlphaFoldDB" id="A0A927U9V1"/>
<organism evidence="2 3">
    <name type="scientific">Pseudobutyrivibrio ruminis</name>
    <dbReference type="NCBI Taxonomy" id="46206"/>
    <lineage>
        <taxon>Bacteria</taxon>
        <taxon>Bacillati</taxon>
        <taxon>Bacillota</taxon>
        <taxon>Clostridia</taxon>
        <taxon>Lachnospirales</taxon>
        <taxon>Lachnospiraceae</taxon>
        <taxon>Pseudobutyrivibrio</taxon>
    </lineage>
</organism>
<evidence type="ECO:0000256" key="1">
    <source>
        <dbReference type="SAM" id="MobiDB-lite"/>
    </source>
</evidence>
<proteinExistence type="predicted"/>
<feature type="compositionally biased region" description="Basic and acidic residues" evidence="1">
    <location>
        <begin position="113"/>
        <end position="136"/>
    </location>
</feature>
<keyword evidence="2" id="KW-0966">Cell projection</keyword>
<comment type="caution">
    <text evidence="2">The sequence shown here is derived from an EMBL/GenBank/DDBJ whole genome shotgun (WGS) entry which is preliminary data.</text>
</comment>
<name>A0A927U9V1_9FIRM</name>
<feature type="region of interest" description="Disordered" evidence="1">
    <location>
        <begin position="111"/>
        <end position="136"/>
    </location>
</feature>
<evidence type="ECO:0000313" key="2">
    <source>
        <dbReference type="EMBL" id="MBE5918655.1"/>
    </source>
</evidence>
<keyword evidence="2" id="KW-0282">Flagellum</keyword>
<reference evidence="2" key="1">
    <citation type="submission" date="2019-04" db="EMBL/GenBank/DDBJ databases">
        <title>Evolution of Biomass-Degrading Anaerobic Consortia Revealed by Metagenomics.</title>
        <authorList>
            <person name="Peng X."/>
        </authorList>
    </citation>
    <scope>NUCLEOTIDE SEQUENCE</scope>
    <source>
        <strain evidence="2">SIG311</strain>
    </source>
</reference>
<accession>A0A927U9V1</accession>
<dbReference type="Proteomes" id="UP000766246">
    <property type="component" value="Unassembled WGS sequence"/>
</dbReference>